<dbReference type="GO" id="GO:0009279">
    <property type="term" value="C:cell outer membrane"/>
    <property type="evidence" value="ECO:0007669"/>
    <property type="project" value="UniProtKB-SubCell"/>
</dbReference>
<keyword evidence="4" id="KW-0812">Transmembrane</keyword>
<dbReference type="GO" id="GO:0004180">
    <property type="term" value="F:carboxypeptidase activity"/>
    <property type="evidence" value="ECO:0007669"/>
    <property type="project" value="UniProtKB-KW"/>
</dbReference>
<accession>A0A4R3VR94</accession>
<feature type="transmembrane region" description="Helical" evidence="4">
    <location>
        <begin position="12"/>
        <end position="28"/>
    </location>
</feature>
<reference evidence="6 7" key="1">
    <citation type="submission" date="2019-03" db="EMBL/GenBank/DDBJ databases">
        <title>Genomic Encyclopedia of Type Strains, Phase IV (KMG-IV): sequencing the most valuable type-strain genomes for metagenomic binning, comparative biology and taxonomic classification.</title>
        <authorList>
            <person name="Goeker M."/>
        </authorList>
    </citation>
    <scope>NUCLEOTIDE SEQUENCE [LARGE SCALE GENOMIC DNA]</scope>
    <source>
        <strain evidence="6 7">DSM 22362</strain>
    </source>
</reference>
<comment type="caution">
    <text evidence="6">The sequence shown here is derived from an EMBL/GenBank/DDBJ whole genome shotgun (WGS) entry which is preliminary data.</text>
</comment>
<dbReference type="AlphaFoldDB" id="A0A4R3VR94"/>
<keyword evidence="6" id="KW-0378">Hydrolase</keyword>
<keyword evidence="3" id="KW-0998">Cell outer membrane</keyword>
<dbReference type="InterPro" id="IPR036942">
    <property type="entry name" value="Beta-barrel_TonB_sf"/>
</dbReference>
<dbReference type="Gene3D" id="2.40.170.20">
    <property type="entry name" value="TonB-dependent receptor, beta-barrel domain"/>
    <property type="match status" value="1"/>
</dbReference>
<evidence type="ECO:0000256" key="1">
    <source>
        <dbReference type="ARBA" id="ARBA00004442"/>
    </source>
</evidence>
<evidence type="ECO:0000256" key="3">
    <source>
        <dbReference type="ARBA" id="ARBA00023237"/>
    </source>
</evidence>
<organism evidence="6 7">
    <name type="scientific">Sphingobacterium alimentarium</name>
    <dbReference type="NCBI Taxonomy" id="797292"/>
    <lineage>
        <taxon>Bacteria</taxon>
        <taxon>Pseudomonadati</taxon>
        <taxon>Bacteroidota</taxon>
        <taxon>Sphingobacteriia</taxon>
        <taxon>Sphingobacteriales</taxon>
        <taxon>Sphingobacteriaceae</taxon>
        <taxon>Sphingobacterium</taxon>
    </lineage>
</organism>
<dbReference type="SUPFAM" id="SSF49478">
    <property type="entry name" value="Cna protein B-type domain"/>
    <property type="match status" value="1"/>
</dbReference>
<dbReference type="Gene3D" id="2.60.40.1120">
    <property type="entry name" value="Carboxypeptidase-like, regulatory domain"/>
    <property type="match status" value="1"/>
</dbReference>
<evidence type="ECO:0000256" key="4">
    <source>
        <dbReference type="SAM" id="Phobius"/>
    </source>
</evidence>
<feature type="domain" description="Outer membrane protein beta-barrel" evidence="5">
    <location>
        <begin position="444"/>
        <end position="913"/>
    </location>
</feature>
<comment type="subcellular location">
    <subcellularLocation>
        <location evidence="1">Cell outer membrane</location>
    </subcellularLocation>
</comment>
<keyword evidence="2 4" id="KW-0472">Membrane</keyword>
<evidence type="ECO:0000259" key="5">
    <source>
        <dbReference type="Pfam" id="PF14905"/>
    </source>
</evidence>
<gene>
    <name evidence="6" type="ORF">EDC17_10564</name>
</gene>
<keyword evidence="6" id="KW-0645">Protease</keyword>
<evidence type="ECO:0000313" key="7">
    <source>
        <dbReference type="Proteomes" id="UP000295197"/>
    </source>
</evidence>
<dbReference type="Pfam" id="PF13715">
    <property type="entry name" value="CarbopepD_reg_2"/>
    <property type="match status" value="1"/>
</dbReference>
<sequence>MYYISTAIVKPFITYTLFLLCIILPLHGKAQQNIMGHILTEQDSTAVIGATLTLSLVQKDSSSLVKKNTTDRNGQFQFKNLKPGKYLLQVLALGYQVKIVPIELTNRKTQTLQIKLPSDNIGIEEVLVSSSSSIVIKGDTLEYDTKNFVTRDFADADEVVAQIPGVMIDEDGNVTAHGEQVTRIIVDGKEFFSSDPKIALKTLPADIIAKIQLIDEKSEQSKFSGFDDGKRNKVINIVTKPDKKVGYFGKSAVSKGDADKFSINSSTNSFNGDKKIAINLLANNINETNFAEQGRGGARGGNNNTDRGLSDTYAAAINYSNSFPKAKIELSTDYNFNSSTTETQTLSDIQYLAEKQADQFRKQSQISDVHNIQHSLGGRLKWSIDSLHRIDFTPNFKYTSSDRVFNTSFNTIRDNDSPINNSSRSSNGDNSTFSFGGSITYMMKLKKAGRTVSLTTSGNRNTNDAQGLNLAVTEYYKNALLNRIDTNNNSSLTQGYGNGFNGKLAFTENISTYSRLQMQYNFRNTASYSNRETFEYLAETGQTGELRERLSNEFRNDYNYHSAGMSYIFAVKDSIRFQVGLQYQHGLRNNDRLVPRNIHTTADFSSLLPELSATYKFSKTKHLEINYSTQTNTPSINQLQDFVNNQNELRITNGNPNLDQEYAHSVRVQYKDVNRQSGRSLTTNASFEYIQDKIVNSIILTDTSIFILDDIRLGAGGQYVQPINADGAYTFRINNSYGLPIEKLKLNLNLNSRVYINNELAEINTLAIENKTFGYAQSIGLNSKFSKRYIFGISYHIDGKITANVLRQTARYHVINHRLNANTSLEPIKSYVVSSNLLWLNNGGIMNYPNIETFILNASVGKKLFKRQNAEITIKGFDLLNKAMNVSRRVTENNISNITSNTLSRYFLLSFTYNLRKFGTTNLFK</sequence>
<dbReference type="Proteomes" id="UP000295197">
    <property type="component" value="Unassembled WGS sequence"/>
</dbReference>
<keyword evidence="7" id="KW-1185">Reference proteome</keyword>
<keyword evidence="6" id="KW-0121">Carboxypeptidase</keyword>
<proteinExistence type="predicted"/>
<dbReference type="InterPro" id="IPR041700">
    <property type="entry name" value="OMP_b-brl_3"/>
</dbReference>
<dbReference type="SUPFAM" id="SSF56935">
    <property type="entry name" value="Porins"/>
    <property type="match status" value="1"/>
</dbReference>
<evidence type="ECO:0000313" key="6">
    <source>
        <dbReference type="EMBL" id="TCV07131.1"/>
    </source>
</evidence>
<keyword evidence="4" id="KW-1133">Transmembrane helix</keyword>
<evidence type="ECO:0000256" key="2">
    <source>
        <dbReference type="ARBA" id="ARBA00023136"/>
    </source>
</evidence>
<dbReference type="EMBL" id="SMBZ01000056">
    <property type="protein sequence ID" value="TCV07131.1"/>
    <property type="molecule type" value="Genomic_DNA"/>
</dbReference>
<dbReference type="Pfam" id="PF14905">
    <property type="entry name" value="OMP_b-brl_3"/>
    <property type="match status" value="1"/>
</dbReference>
<protein>
    <submittedName>
        <fullName evidence="6">Carboxypeptidase-like protein</fullName>
    </submittedName>
</protein>
<name>A0A4R3VR94_9SPHI</name>